<protein>
    <recommendedName>
        <fullName evidence="1">Knr4/Smi1-like domain-containing protein</fullName>
    </recommendedName>
</protein>
<reference evidence="2 3" key="1">
    <citation type="submission" date="2016-11" db="EMBL/GenBank/DDBJ databases">
        <title>Draft Genome Sequences of Nine Cyanobacterial Strains from Diverse Habitats.</title>
        <authorList>
            <person name="Zhu T."/>
            <person name="Hou S."/>
            <person name="Lu X."/>
            <person name="Hess W.R."/>
        </authorList>
    </citation>
    <scope>NUCLEOTIDE SEQUENCE [LARGE SCALE GENOMIC DNA]</scope>
    <source>
        <strain evidence="2 3">NIES-30</strain>
    </source>
</reference>
<dbReference type="InterPro" id="IPR037883">
    <property type="entry name" value="Knr4/Smi1-like_sf"/>
</dbReference>
<dbReference type="AlphaFoldDB" id="A0A1U7IYR1"/>
<dbReference type="Pfam" id="PF09346">
    <property type="entry name" value="SMI1_KNR4"/>
    <property type="match status" value="1"/>
</dbReference>
<accession>A0A1U7IYR1</accession>
<dbReference type="EMBL" id="MRCG01000028">
    <property type="protein sequence ID" value="OKH43862.1"/>
    <property type="molecule type" value="Genomic_DNA"/>
</dbReference>
<name>A0A1U7IYR1_9CYAN</name>
<dbReference type="SUPFAM" id="SSF160631">
    <property type="entry name" value="SMI1/KNR4-like"/>
    <property type="match status" value="1"/>
</dbReference>
<dbReference type="SMART" id="SM00860">
    <property type="entry name" value="SMI1_KNR4"/>
    <property type="match status" value="1"/>
</dbReference>
<dbReference type="Gene3D" id="3.40.1580.10">
    <property type="entry name" value="SMI1/KNR4-like"/>
    <property type="match status" value="1"/>
</dbReference>
<organism evidence="2 3">
    <name type="scientific">Phormidium tenue NIES-30</name>
    <dbReference type="NCBI Taxonomy" id="549789"/>
    <lineage>
        <taxon>Bacteria</taxon>
        <taxon>Bacillati</taxon>
        <taxon>Cyanobacteriota</taxon>
        <taxon>Cyanophyceae</taxon>
        <taxon>Oscillatoriophycideae</taxon>
        <taxon>Oscillatoriales</taxon>
        <taxon>Oscillatoriaceae</taxon>
        <taxon>Phormidium</taxon>
    </lineage>
</organism>
<comment type="caution">
    <text evidence="2">The sequence shown here is derived from an EMBL/GenBank/DDBJ whole genome shotgun (WGS) entry which is preliminary data.</text>
</comment>
<dbReference type="InterPro" id="IPR018958">
    <property type="entry name" value="Knr4/Smi1-like_dom"/>
</dbReference>
<dbReference type="STRING" id="549789.NIES30_23970"/>
<feature type="domain" description="Knr4/Smi1-like" evidence="1">
    <location>
        <begin position="41"/>
        <end position="202"/>
    </location>
</feature>
<keyword evidence="3" id="KW-1185">Reference proteome</keyword>
<evidence type="ECO:0000313" key="2">
    <source>
        <dbReference type="EMBL" id="OKH43862.1"/>
    </source>
</evidence>
<evidence type="ECO:0000313" key="3">
    <source>
        <dbReference type="Proteomes" id="UP000185557"/>
    </source>
</evidence>
<gene>
    <name evidence="2" type="ORF">NIES30_23970</name>
</gene>
<dbReference type="RefSeq" id="WP_073610978.1">
    <property type="nucleotide sequence ID" value="NZ_MRCG01000028.1"/>
</dbReference>
<dbReference type="Proteomes" id="UP000185557">
    <property type="component" value="Unassembled WGS sequence"/>
</dbReference>
<proteinExistence type="predicted"/>
<dbReference type="OrthoDB" id="458118at2"/>
<evidence type="ECO:0000259" key="1">
    <source>
        <dbReference type="SMART" id="SM00860"/>
    </source>
</evidence>
<sequence>MGTFDWRHFLENWSQDYLACTEKDNTPNSEVLASGWLGFPGATEVQIAETEARLSIQLPSSYREFLKISNGWRQTTPFIYRILAVEEVEWFHVRHADWIASFSQRYGQTQAPTPADCQSNGTYPGHRISDADYLTYGNDQDCSKIRIEYLSSSLEISEKGESSIYLLNPEIMNDQQEWEAWFFGDWLPGADRYPSFQAMMEAEYKNFLDLRDVL</sequence>